<accession>A0AAD1Y4H0</accession>
<reference evidence="2" key="1">
    <citation type="submission" date="2023-07" db="EMBL/GenBank/DDBJ databases">
        <authorList>
            <consortium name="AG Swart"/>
            <person name="Singh M."/>
            <person name="Singh A."/>
            <person name="Seah K."/>
            <person name="Emmerich C."/>
        </authorList>
    </citation>
    <scope>NUCLEOTIDE SEQUENCE</scope>
    <source>
        <strain evidence="2">DP1</strain>
    </source>
</reference>
<sequence length="122" mass="14303">MPRKSRTPKQKKTKEEQEELDDIRTIERGESSQNSEQLLRMNYLYQLSIKMMNLGGKDTNFTGVVNTKKHPTVKCPGLARFYLHELRKIGKKNVIRIHSDVKKLESMLVNDEVKKHPQCKHK</sequence>
<comment type="caution">
    <text evidence="2">The sequence shown here is derived from an EMBL/GenBank/DDBJ whole genome shotgun (WGS) entry which is preliminary data.</text>
</comment>
<feature type="compositionally biased region" description="Basic residues" evidence="1">
    <location>
        <begin position="1"/>
        <end position="12"/>
    </location>
</feature>
<gene>
    <name evidence="2" type="ORF">ECRASSUSDP1_LOCUS26076</name>
</gene>
<name>A0AAD1Y4H0_EUPCR</name>
<evidence type="ECO:0000313" key="2">
    <source>
        <dbReference type="EMBL" id="CAI2384543.1"/>
    </source>
</evidence>
<protein>
    <submittedName>
        <fullName evidence="2">Uncharacterized protein</fullName>
    </submittedName>
</protein>
<dbReference type="EMBL" id="CAMPGE010026881">
    <property type="protein sequence ID" value="CAI2384543.1"/>
    <property type="molecule type" value="Genomic_DNA"/>
</dbReference>
<evidence type="ECO:0000313" key="3">
    <source>
        <dbReference type="Proteomes" id="UP001295684"/>
    </source>
</evidence>
<proteinExistence type="predicted"/>
<evidence type="ECO:0000256" key="1">
    <source>
        <dbReference type="SAM" id="MobiDB-lite"/>
    </source>
</evidence>
<keyword evidence="3" id="KW-1185">Reference proteome</keyword>
<organism evidence="2 3">
    <name type="scientific">Euplotes crassus</name>
    <dbReference type="NCBI Taxonomy" id="5936"/>
    <lineage>
        <taxon>Eukaryota</taxon>
        <taxon>Sar</taxon>
        <taxon>Alveolata</taxon>
        <taxon>Ciliophora</taxon>
        <taxon>Intramacronucleata</taxon>
        <taxon>Spirotrichea</taxon>
        <taxon>Hypotrichia</taxon>
        <taxon>Euplotida</taxon>
        <taxon>Euplotidae</taxon>
        <taxon>Moneuplotes</taxon>
    </lineage>
</organism>
<dbReference type="AlphaFoldDB" id="A0AAD1Y4H0"/>
<dbReference type="Proteomes" id="UP001295684">
    <property type="component" value="Unassembled WGS sequence"/>
</dbReference>
<feature type="region of interest" description="Disordered" evidence="1">
    <location>
        <begin position="1"/>
        <end position="33"/>
    </location>
</feature>